<organism evidence="3 4">
    <name type="scientific">Nonomuraea longicatena</name>
    <dbReference type="NCBI Taxonomy" id="83682"/>
    <lineage>
        <taxon>Bacteria</taxon>
        <taxon>Bacillati</taxon>
        <taxon>Actinomycetota</taxon>
        <taxon>Actinomycetes</taxon>
        <taxon>Streptosporangiales</taxon>
        <taxon>Streptosporangiaceae</taxon>
        <taxon>Nonomuraea</taxon>
    </lineage>
</organism>
<dbReference type="Gene3D" id="3.30.530.20">
    <property type="match status" value="1"/>
</dbReference>
<dbReference type="Proteomes" id="UP001501578">
    <property type="component" value="Unassembled WGS sequence"/>
</dbReference>
<dbReference type="InterPro" id="IPR023393">
    <property type="entry name" value="START-like_dom_sf"/>
</dbReference>
<protein>
    <submittedName>
        <fullName evidence="3">SRPBCC family protein</fullName>
    </submittedName>
</protein>
<dbReference type="SUPFAM" id="SSF55961">
    <property type="entry name" value="Bet v1-like"/>
    <property type="match status" value="1"/>
</dbReference>
<dbReference type="CDD" id="cd07826">
    <property type="entry name" value="SRPBCC_CalC_Aha1-like_9"/>
    <property type="match status" value="1"/>
</dbReference>
<name>A0ABN1QLP9_9ACTN</name>
<dbReference type="InterPro" id="IPR013538">
    <property type="entry name" value="ASHA1/2-like_C"/>
</dbReference>
<comment type="similarity">
    <text evidence="1">Belongs to the AHA1 family.</text>
</comment>
<keyword evidence="4" id="KW-1185">Reference proteome</keyword>
<dbReference type="Pfam" id="PF08327">
    <property type="entry name" value="AHSA1"/>
    <property type="match status" value="1"/>
</dbReference>
<dbReference type="EMBL" id="BAAAHQ010000036">
    <property type="protein sequence ID" value="GAA0944194.1"/>
    <property type="molecule type" value="Genomic_DNA"/>
</dbReference>
<proteinExistence type="inferred from homology"/>
<feature type="domain" description="Activator of Hsp90 ATPase homologue 1/2-like C-terminal" evidence="2">
    <location>
        <begin position="18"/>
        <end position="160"/>
    </location>
</feature>
<accession>A0ABN1QLP9</accession>
<reference evidence="3 4" key="1">
    <citation type="journal article" date="2019" name="Int. J. Syst. Evol. Microbiol.">
        <title>The Global Catalogue of Microorganisms (GCM) 10K type strain sequencing project: providing services to taxonomists for standard genome sequencing and annotation.</title>
        <authorList>
            <consortium name="The Broad Institute Genomics Platform"/>
            <consortium name="The Broad Institute Genome Sequencing Center for Infectious Disease"/>
            <person name="Wu L."/>
            <person name="Ma J."/>
        </authorList>
    </citation>
    <scope>NUCLEOTIDE SEQUENCE [LARGE SCALE GENOMIC DNA]</scope>
    <source>
        <strain evidence="3 4">JCM 11136</strain>
    </source>
</reference>
<gene>
    <name evidence="3" type="ORF">GCM10009560_58090</name>
</gene>
<sequence length="164" mass="17978">MTVSAPGARDLVVVRSFDAPRHLVFDALTRPELLVRWLGAQGWRLVECEVDLRPGGAWRFVSTGPDGQKMGHGGHYVEVVPGERLAYTESYDDQWVEGEALVTAELAESGGPPELPELPELTVLTTTIRFPSREVREAALRSPMESGLAHGYARLDEILEGLTA</sequence>
<evidence type="ECO:0000313" key="4">
    <source>
        <dbReference type="Proteomes" id="UP001501578"/>
    </source>
</evidence>
<evidence type="ECO:0000313" key="3">
    <source>
        <dbReference type="EMBL" id="GAA0944194.1"/>
    </source>
</evidence>
<evidence type="ECO:0000256" key="1">
    <source>
        <dbReference type="ARBA" id="ARBA00006817"/>
    </source>
</evidence>
<evidence type="ECO:0000259" key="2">
    <source>
        <dbReference type="Pfam" id="PF08327"/>
    </source>
</evidence>
<comment type="caution">
    <text evidence="3">The sequence shown here is derived from an EMBL/GenBank/DDBJ whole genome shotgun (WGS) entry which is preliminary data.</text>
</comment>